<proteinExistence type="predicted"/>
<dbReference type="Pfam" id="PF10188">
    <property type="entry name" value="Oscp1"/>
    <property type="match status" value="1"/>
</dbReference>
<accession>A0AAJ7BX02</accession>
<dbReference type="InterPro" id="IPR019332">
    <property type="entry name" value="OSCP1"/>
</dbReference>
<dbReference type="GO" id="GO:0005737">
    <property type="term" value="C:cytoplasm"/>
    <property type="evidence" value="ECO:0007669"/>
    <property type="project" value="TreeGrafter"/>
</dbReference>
<dbReference type="GeneID" id="107267938"/>
<sequence>MEREHYAIWTYNAICALLAAHEMRLEGMAHPRKKPKMWKKIAEELKDLEIVTCITYLFLTLTTYPLLLKHTSYNNVLDDVTGALLNPKILSSIFDKTTLIGIPRIRTTLEQVVLSSIMRLDKDSMDKLFDLMIMIVKYQLSAATGPREVILLTLNHLDAIRDMVTDESARECIGLVHQMVVDLYGNMTMEDVWQARKECLEELDTYKVRVSILLRLGLQNNDTSFNHIKRNYNEDYKELRDTLKDLKLNRFDGDSRFLGSFDLFGDRVTSLGKNIYSSSCEMMPKSGKHNLQFAKDCGTKAELGMLAAQLGTEEALKRPFTLNLFVTENTDNLDSNNDNYDPNANLDMELTTNEKVKQNKEYKEKLDNIYADFFEDDQNETKVNMNLLDLLDEIE</sequence>
<protein>
    <submittedName>
        <fullName evidence="2">Protein OSCP1 isoform X1</fullName>
    </submittedName>
</protein>
<dbReference type="CTD" id="127700"/>
<gene>
    <name evidence="2" type="primary">LOC107267938</name>
</gene>
<dbReference type="PANTHER" id="PTHR21439">
    <property type="entry name" value="OXIDORED-NITRO DOMAIN-CONTAINING PROTEIN"/>
    <property type="match status" value="1"/>
</dbReference>
<organism evidence="1 2">
    <name type="scientific">Cephus cinctus</name>
    <name type="common">Wheat stem sawfly</name>
    <dbReference type="NCBI Taxonomy" id="211228"/>
    <lineage>
        <taxon>Eukaryota</taxon>
        <taxon>Metazoa</taxon>
        <taxon>Ecdysozoa</taxon>
        <taxon>Arthropoda</taxon>
        <taxon>Hexapoda</taxon>
        <taxon>Insecta</taxon>
        <taxon>Pterygota</taxon>
        <taxon>Neoptera</taxon>
        <taxon>Endopterygota</taxon>
        <taxon>Hymenoptera</taxon>
        <taxon>Cephoidea</taxon>
        <taxon>Cephidae</taxon>
        <taxon>Cephus</taxon>
    </lineage>
</organism>
<dbReference type="RefSeq" id="XP_015595641.1">
    <property type="nucleotide sequence ID" value="XM_015740155.2"/>
</dbReference>
<dbReference type="KEGG" id="ccin:107267938"/>
<evidence type="ECO:0000313" key="2">
    <source>
        <dbReference type="RefSeq" id="XP_015595641.1"/>
    </source>
</evidence>
<dbReference type="PANTHER" id="PTHR21439:SF0">
    <property type="entry name" value="PROTEIN OSCP1"/>
    <property type="match status" value="1"/>
</dbReference>
<name>A0AAJ7BX02_CEPCN</name>
<evidence type="ECO:0000313" key="1">
    <source>
        <dbReference type="Proteomes" id="UP000694920"/>
    </source>
</evidence>
<reference evidence="2" key="1">
    <citation type="submission" date="2025-08" db="UniProtKB">
        <authorList>
            <consortium name="RefSeq"/>
        </authorList>
    </citation>
    <scope>IDENTIFICATION</scope>
</reference>
<dbReference type="AlphaFoldDB" id="A0AAJ7BX02"/>
<dbReference type="GO" id="GO:0005886">
    <property type="term" value="C:plasma membrane"/>
    <property type="evidence" value="ECO:0007669"/>
    <property type="project" value="TreeGrafter"/>
</dbReference>
<dbReference type="Proteomes" id="UP000694920">
    <property type="component" value="Unplaced"/>
</dbReference>
<keyword evidence="1" id="KW-1185">Reference proteome</keyword>